<sequence>MKIFIIVIVVMSLMGSFMWMMPTKREKIQAHLRLKAKKEGFLVQLVRLTAPRAEGEMEGEVKNTPAYRLPRSNLDKREVNAMVPWQIFRTKAIANQGLPADWSWKLGERTLSESKLSLLSEVINLLPSDVVALESTPVNVTAYWHERSGDEQLDVIKKALNLLIQGKI</sequence>
<dbReference type="Proteomes" id="UP000185999">
    <property type="component" value="Unassembled WGS sequence"/>
</dbReference>
<dbReference type="OrthoDB" id="5735634at2"/>
<organism evidence="1 2">
    <name type="scientific">Neptunomonas antarctica</name>
    <dbReference type="NCBI Taxonomy" id="619304"/>
    <lineage>
        <taxon>Bacteria</taxon>
        <taxon>Pseudomonadati</taxon>
        <taxon>Pseudomonadota</taxon>
        <taxon>Gammaproteobacteria</taxon>
        <taxon>Oceanospirillales</taxon>
        <taxon>Oceanospirillaceae</taxon>
        <taxon>Neptunomonas</taxon>
    </lineage>
</organism>
<evidence type="ECO:0008006" key="3">
    <source>
        <dbReference type="Google" id="ProtNLM"/>
    </source>
</evidence>
<evidence type="ECO:0000313" key="1">
    <source>
        <dbReference type="EMBL" id="SIS55581.1"/>
    </source>
</evidence>
<dbReference type="EMBL" id="FTOE01000002">
    <property type="protein sequence ID" value="SIS55581.1"/>
    <property type="molecule type" value="Genomic_DNA"/>
</dbReference>
<accession>A0A1N7K1Z1</accession>
<evidence type="ECO:0000313" key="2">
    <source>
        <dbReference type="Proteomes" id="UP000185999"/>
    </source>
</evidence>
<dbReference type="RefSeq" id="WP_054340983.1">
    <property type="nucleotide sequence ID" value="NZ_FTOE01000002.1"/>
</dbReference>
<dbReference type="AlphaFoldDB" id="A0A1N7K1Z1"/>
<protein>
    <recommendedName>
        <fullName evidence="3">Preprotein translocase subunit YajC</fullName>
    </recommendedName>
</protein>
<reference evidence="2" key="1">
    <citation type="submission" date="2017-01" db="EMBL/GenBank/DDBJ databases">
        <authorList>
            <person name="Varghese N."/>
            <person name="Submissions S."/>
        </authorList>
    </citation>
    <scope>NUCLEOTIDE SEQUENCE [LARGE SCALE GENOMIC DNA]</scope>
    <source>
        <strain evidence="2">DSM 22306</strain>
    </source>
</reference>
<keyword evidence="2" id="KW-1185">Reference proteome</keyword>
<gene>
    <name evidence="1" type="ORF">SAMN05421760_102144</name>
</gene>
<dbReference type="STRING" id="619304.SAMN05421760_102144"/>
<proteinExistence type="predicted"/>
<name>A0A1N7K1Z1_9GAMM</name>